<dbReference type="InterPro" id="IPR036388">
    <property type="entry name" value="WH-like_DNA-bd_sf"/>
</dbReference>
<protein>
    <recommendedName>
        <fullName evidence="3">Nuclease-associated modular DNA-binding 1 domain-containing protein</fullName>
    </recommendedName>
</protein>
<comment type="caution">
    <text evidence="1">The sequence shown here is derived from an EMBL/GenBank/DDBJ whole genome shotgun (WGS) entry which is preliminary data.</text>
</comment>
<reference evidence="1 2" key="1">
    <citation type="submission" date="2013-01" db="EMBL/GenBank/DDBJ databases">
        <title>The Genome Sequence of Bacillus cereus TIAC219.</title>
        <authorList>
            <consortium name="The Broad Institute Genome Sequencing Platform"/>
            <consortium name="The Broad Institute Genome Sequencing Center for Infectious Disease"/>
            <person name="Feldgarden M."/>
            <person name="Van der Auwera G.A."/>
            <person name="Mahillon J."/>
            <person name="Duprez V."/>
            <person name="Timmery S."/>
            <person name="Mattelet C."/>
            <person name="Dierick K."/>
            <person name="Sun M."/>
            <person name="Yu Z."/>
            <person name="Zhu L."/>
            <person name="Hu X."/>
            <person name="Shank E.B."/>
            <person name="Swiecicka I."/>
            <person name="Hansen B.M."/>
            <person name="Andrup L."/>
            <person name="Walker B."/>
            <person name="Young S.K."/>
            <person name="Zeng Q."/>
            <person name="Gargeya S."/>
            <person name="Fitzgerald M."/>
            <person name="Haas B."/>
            <person name="Abouelleil A."/>
            <person name="Alvarado L."/>
            <person name="Arachchi H.M."/>
            <person name="Berlin A.M."/>
            <person name="Chapman S.B."/>
            <person name="Dewar J."/>
            <person name="Goldberg J."/>
            <person name="Griggs A."/>
            <person name="Gujja S."/>
            <person name="Hansen M."/>
            <person name="Howarth C."/>
            <person name="Imamovic A."/>
            <person name="Larimer J."/>
            <person name="McCowan C."/>
            <person name="Murphy C."/>
            <person name="Neiman D."/>
            <person name="Pearson M."/>
            <person name="Priest M."/>
            <person name="Roberts A."/>
            <person name="Saif S."/>
            <person name="Shea T."/>
            <person name="Sisk P."/>
            <person name="Sykes S."/>
            <person name="Wortman J."/>
            <person name="Nusbaum C."/>
            <person name="Birren B."/>
        </authorList>
    </citation>
    <scope>NUCLEOTIDE SEQUENCE [LARGE SCALE GENOMIC DNA]</scope>
    <source>
        <strain evidence="1 2">TIAC219</strain>
    </source>
</reference>
<dbReference type="EMBL" id="AHCJ01000052">
    <property type="protein sequence ID" value="EOQ59746.1"/>
    <property type="molecule type" value="Genomic_DNA"/>
</dbReference>
<evidence type="ECO:0000313" key="1">
    <source>
        <dbReference type="EMBL" id="EOQ59746.1"/>
    </source>
</evidence>
<dbReference type="Proteomes" id="UP000014060">
    <property type="component" value="Unassembled WGS sequence"/>
</dbReference>
<dbReference type="AlphaFoldDB" id="A0ABC9SUW2"/>
<dbReference type="RefSeq" id="WP_000565776.1">
    <property type="nucleotide sequence ID" value="NZ_KB976041.1"/>
</dbReference>
<evidence type="ECO:0000313" key="2">
    <source>
        <dbReference type="Proteomes" id="UP000014060"/>
    </source>
</evidence>
<evidence type="ECO:0008006" key="3">
    <source>
        <dbReference type="Google" id="ProtNLM"/>
    </source>
</evidence>
<accession>A0ABC9SUW2</accession>
<proteinExistence type="predicted"/>
<organism evidence="1 2">
    <name type="scientific">Bacillus cereus TIAC219</name>
    <dbReference type="NCBI Taxonomy" id="718222"/>
    <lineage>
        <taxon>Bacteria</taxon>
        <taxon>Bacillati</taxon>
        <taxon>Bacillota</taxon>
        <taxon>Bacilli</taxon>
        <taxon>Bacillales</taxon>
        <taxon>Bacillaceae</taxon>
        <taxon>Bacillus</taxon>
        <taxon>Bacillus cereus group</taxon>
    </lineage>
</organism>
<sequence length="152" mass="18004">MIDKKKQDLYSTWKNMMARCYVKNHPNYKYYGAKGVTVSERWHSFDNFIYDIDNIMPNGHLLYSSDYQLDKDKKGGILYSLENCSIISTKENRNIAYQKQQRKIIAVSKTEEILFHSVSEASRTLNIKRPTLINYLKNGKQHLTGFHFKYYN</sequence>
<name>A0ABC9SUW2_BACCE</name>
<dbReference type="Gene3D" id="1.10.10.10">
    <property type="entry name" value="Winged helix-like DNA-binding domain superfamily/Winged helix DNA-binding domain"/>
    <property type="match status" value="1"/>
</dbReference>
<gene>
    <name evidence="1" type="ORF">IAY_03935</name>
</gene>
<dbReference type="SUPFAM" id="SSF64496">
    <property type="entry name" value="DNA-binding domain of intron-encoded endonucleases"/>
    <property type="match status" value="1"/>
</dbReference>